<dbReference type="InterPro" id="IPR003607">
    <property type="entry name" value="HD/PDEase_dom"/>
</dbReference>
<dbReference type="CDD" id="cd00077">
    <property type="entry name" value="HDc"/>
    <property type="match status" value="1"/>
</dbReference>
<gene>
    <name evidence="3" type="ORF">DES51_101291</name>
</gene>
<dbReference type="OrthoDB" id="9778453at2"/>
<organism evidence="3 4">
    <name type="scientific">Dielma fastidiosa</name>
    <dbReference type="NCBI Taxonomy" id="1034346"/>
    <lineage>
        <taxon>Bacteria</taxon>
        <taxon>Bacillati</taxon>
        <taxon>Bacillota</taxon>
        <taxon>Erysipelotrichia</taxon>
        <taxon>Erysipelotrichales</taxon>
        <taxon>Erysipelotrichaceae</taxon>
        <taxon>Dielma</taxon>
    </lineage>
</organism>
<evidence type="ECO:0000313" key="4">
    <source>
        <dbReference type="Proteomes" id="UP000247612"/>
    </source>
</evidence>
<comment type="caution">
    <text evidence="3">The sequence shown here is derived from an EMBL/GenBank/DDBJ whole genome shotgun (WGS) entry which is preliminary data.</text>
</comment>
<dbReference type="SUPFAM" id="SSF109604">
    <property type="entry name" value="HD-domain/PDEase-like"/>
    <property type="match status" value="1"/>
</dbReference>
<feature type="domain" description="HD/PDEase" evidence="2">
    <location>
        <begin position="154"/>
        <end position="286"/>
    </location>
</feature>
<dbReference type="CDD" id="cd04492">
    <property type="entry name" value="YhaM_OBF_like"/>
    <property type="match status" value="1"/>
</dbReference>
<dbReference type="Pfam" id="PF01336">
    <property type="entry name" value="tRNA_anti-codon"/>
    <property type="match status" value="1"/>
</dbReference>
<dbReference type="FunFam" id="1.10.3210.10:FF:000008">
    <property type="entry name" value="3'-5' exoribonuclease YhaM"/>
    <property type="match status" value="1"/>
</dbReference>
<dbReference type="GO" id="GO:0003676">
    <property type="term" value="F:nucleic acid binding"/>
    <property type="evidence" value="ECO:0007669"/>
    <property type="project" value="InterPro"/>
</dbReference>
<protein>
    <submittedName>
        <fullName evidence="3">3'-5' exoribonuclease</fullName>
    </submittedName>
</protein>
<dbReference type="Gene3D" id="1.10.3210.10">
    <property type="entry name" value="Hypothetical protein af1432"/>
    <property type="match status" value="1"/>
</dbReference>
<dbReference type="AlphaFoldDB" id="A0A2V2FVG2"/>
<evidence type="ECO:0000259" key="2">
    <source>
        <dbReference type="SMART" id="SM00471"/>
    </source>
</evidence>
<proteinExistence type="predicted"/>
<name>A0A2V2FVG2_9FIRM</name>
<dbReference type="InterPro" id="IPR006674">
    <property type="entry name" value="HD_domain"/>
</dbReference>
<accession>A0A2V2FVG2</accession>
<dbReference type="GO" id="GO:0016787">
    <property type="term" value="F:hydrolase activity"/>
    <property type="evidence" value="ECO:0007669"/>
    <property type="project" value="UniProtKB-KW"/>
</dbReference>
<reference evidence="3 4" key="1">
    <citation type="submission" date="2018-05" db="EMBL/GenBank/DDBJ databases">
        <title>Genomic Encyclopedia of Type Strains, Phase IV (KMG-IV): sequencing the most valuable type-strain genomes for metagenomic binning, comparative biology and taxonomic classification.</title>
        <authorList>
            <person name="Goeker M."/>
        </authorList>
    </citation>
    <scope>NUCLEOTIDE SEQUENCE [LARGE SCALE GENOMIC DNA]</scope>
    <source>
        <strain evidence="3 4">JC118</strain>
    </source>
</reference>
<keyword evidence="1" id="KW-0378">Hydrolase</keyword>
<dbReference type="Proteomes" id="UP000247612">
    <property type="component" value="Unassembled WGS sequence"/>
</dbReference>
<dbReference type="RefSeq" id="WP_022936596.1">
    <property type="nucleotide sequence ID" value="NZ_CABKRQ010000001.1"/>
</dbReference>
<dbReference type="STRING" id="1034346.GCA_000313565_00287"/>
<dbReference type="EMBL" id="QJKH01000001">
    <property type="protein sequence ID" value="PXX81679.1"/>
    <property type="molecule type" value="Genomic_DNA"/>
</dbReference>
<evidence type="ECO:0000256" key="1">
    <source>
        <dbReference type="ARBA" id="ARBA00022801"/>
    </source>
</evidence>
<dbReference type="PANTHER" id="PTHR37294">
    <property type="entry name" value="3'-5' EXORIBONUCLEASE YHAM"/>
    <property type="match status" value="1"/>
</dbReference>
<keyword evidence="4" id="KW-1185">Reference proteome</keyword>
<dbReference type="GeneID" id="94441688"/>
<dbReference type="InterPro" id="IPR004365">
    <property type="entry name" value="NA-bd_OB_tRNA"/>
</dbReference>
<dbReference type="PANTHER" id="PTHR37294:SF1">
    <property type="entry name" value="3'-5' EXORIBONUCLEASE YHAM"/>
    <property type="match status" value="1"/>
</dbReference>
<evidence type="ECO:0000313" key="3">
    <source>
        <dbReference type="EMBL" id="PXX81679.1"/>
    </source>
</evidence>
<dbReference type="SMART" id="SM00471">
    <property type="entry name" value="HDc"/>
    <property type="match status" value="1"/>
</dbReference>
<dbReference type="GO" id="GO:0031125">
    <property type="term" value="P:rRNA 3'-end processing"/>
    <property type="evidence" value="ECO:0007669"/>
    <property type="project" value="TreeGrafter"/>
</dbReference>
<dbReference type="Pfam" id="PF01966">
    <property type="entry name" value="HD"/>
    <property type="match status" value="1"/>
</dbReference>
<dbReference type="InterPro" id="IPR050798">
    <property type="entry name" value="YhaM_exoribonuc/phosphodiest"/>
</dbReference>
<sequence length="313" mass="35182">MKHVNEFIDGDHGTYVLLISQLSKGVTAKGSPYLSLTLQDKTGVIEGKLWSARPDQLANYKPGMILEFEGEVLSHNKQLQMRVNDCRVLDRSKFDIRDFVREGDISRAELKRQISEKIDSIKNPKLHLLISKVMEHFEKDFYAYPAAAKNHHDFVGGLATHVLGMLRVADALCAIYPMLDRDLLVSGVIAHDIGKCIELSGPVITEYTMPGKLLGHISIMQTIVDETAKANNIEGEEVILLRHMILSHHGEYEFGSPVLPMIPEAEILHYIDNIDARMNSLTKALDGVAEGEFTPRIFALENRSFYKAKKTKE</sequence>